<evidence type="ECO:0000313" key="7">
    <source>
        <dbReference type="EMBL" id="KAF0022107.1"/>
    </source>
</evidence>
<dbReference type="GO" id="GO:0003746">
    <property type="term" value="F:translation elongation factor activity"/>
    <property type="evidence" value="ECO:0007669"/>
    <property type="project" value="UniProtKB-UniRule"/>
</dbReference>
<dbReference type="CDD" id="cd14275">
    <property type="entry name" value="UBA_EF-Ts"/>
    <property type="match status" value="1"/>
</dbReference>
<dbReference type="InterPro" id="IPR014039">
    <property type="entry name" value="Transl_elong_EFTs/EF1B_dimer"/>
</dbReference>
<dbReference type="HAMAP" id="MF_00050">
    <property type="entry name" value="EF_Ts"/>
    <property type="match status" value="1"/>
</dbReference>
<dbReference type="PANTHER" id="PTHR11741">
    <property type="entry name" value="ELONGATION FACTOR TS"/>
    <property type="match status" value="1"/>
</dbReference>
<evidence type="ECO:0000259" key="6">
    <source>
        <dbReference type="Pfam" id="PF00889"/>
    </source>
</evidence>
<evidence type="ECO:0000256" key="1">
    <source>
        <dbReference type="ARBA" id="ARBA00005532"/>
    </source>
</evidence>
<keyword evidence="2 5" id="KW-0251">Elongation factor</keyword>
<gene>
    <name evidence="5" type="primary">TSFM</name>
    <name evidence="7" type="ORF">F2P81_025641</name>
</gene>
<evidence type="ECO:0000256" key="3">
    <source>
        <dbReference type="ARBA" id="ARBA00022917"/>
    </source>
</evidence>
<dbReference type="InterPro" id="IPR036402">
    <property type="entry name" value="EF-Ts_dimer_sf"/>
</dbReference>
<dbReference type="AlphaFoldDB" id="A0A6A4RPL0"/>
<dbReference type="FunFam" id="1.10.8.10:FF:000031">
    <property type="entry name" value="Elongation factor Ts, mitochondrial"/>
    <property type="match status" value="1"/>
</dbReference>
<proteinExistence type="inferred from homology"/>
<dbReference type="GO" id="GO:0070125">
    <property type="term" value="P:mitochondrial translational elongation"/>
    <property type="evidence" value="ECO:0007669"/>
    <property type="project" value="TreeGrafter"/>
</dbReference>
<dbReference type="SUPFAM" id="SSF46934">
    <property type="entry name" value="UBA-like"/>
    <property type="match status" value="1"/>
</dbReference>
<evidence type="ECO:0000256" key="5">
    <source>
        <dbReference type="HAMAP-Rule" id="MF_03135"/>
    </source>
</evidence>
<comment type="similarity">
    <text evidence="1 5">Belongs to the EF-Ts family.</text>
</comment>
<name>A0A6A4RPL0_SCOMX</name>
<dbReference type="Pfam" id="PF25025">
    <property type="entry name" value="EF-Ts_N"/>
    <property type="match status" value="1"/>
</dbReference>
<evidence type="ECO:0000256" key="4">
    <source>
        <dbReference type="ARBA" id="ARBA00023128"/>
    </source>
</evidence>
<dbReference type="InterPro" id="IPR018101">
    <property type="entry name" value="Transl_elong_Ts_CS"/>
</dbReference>
<comment type="caution">
    <text evidence="7">The sequence shown here is derived from an EMBL/GenBank/DDBJ whole genome shotgun (WGS) entry which is preliminary data.</text>
</comment>
<dbReference type="InterPro" id="IPR009060">
    <property type="entry name" value="UBA-like_sf"/>
</dbReference>
<dbReference type="InterPro" id="IPR001816">
    <property type="entry name" value="Transl_elong_EFTs/EF1B"/>
</dbReference>
<evidence type="ECO:0000313" key="8">
    <source>
        <dbReference type="Proteomes" id="UP000438429"/>
    </source>
</evidence>
<reference evidence="7 8" key="1">
    <citation type="submission" date="2019-06" db="EMBL/GenBank/DDBJ databases">
        <title>Draft genomes of female and male turbot (Scophthalmus maximus).</title>
        <authorList>
            <person name="Xu H."/>
            <person name="Xu X.-W."/>
            <person name="Shao C."/>
            <person name="Chen S."/>
        </authorList>
    </citation>
    <scope>NUCLEOTIDE SEQUENCE [LARGE SCALE GENOMIC DNA]</scope>
    <source>
        <strain evidence="7">Ysfricsl-2016a</strain>
        <tissue evidence="7">Blood</tissue>
    </source>
</reference>
<dbReference type="Pfam" id="PF00889">
    <property type="entry name" value="EF_TS"/>
    <property type="match status" value="1"/>
</dbReference>
<keyword evidence="4 5" id="KW-0496">Mitochondrion</keyword>
<dbReference type="PANTHER" id="PTHR11741:SF0">
    <property type="entry name" value="ELONGATION FACTOR TS, MITOCHONDRIAL"/>
    <property type="match status" value="1"/>
</dbReference>
<dbReference type="GO" id="GO:0005739">
    <property type="term" value="C:mitochondrion"/>
    <property type="evidence" value="ECO:0007669"/>
    <property type="project" value="UniProtKB-SubCell"/>
</dbReference>
<dbReference type="Gene3D" id="3.30.479.20">
    <property type="entry name" value="Elongation factor Ts, dimerisation domain"/>
    <property type="match status" value="1"/>
</dbReference>
<comment type="function">
    <text evidence="5">Associates with the EF-Tu.GDP complex and induces the exchange of GDP to GTP. It remains bound to the aminoacyl-tRNA.EF-Tu.GTP complex up to the GTP hydrolysis stage on the ribosome.</text>
</comment>
<accession>A0A6A4RPL0</accession>
<protein>
    <recommendedName>
        <fullName evidence="5">Elongation factor Ts, mitochondrial</fullName>
        <shortName evidence="5">EF-Ts</shortName>
        <shortName evidence="5">EF-TsMt</shortName>
    </recommendedName>
</protein>
<evidence type="ECO:0000256" key="2">
    <source>
        <dbReference type="ARBA" id="ARBA00022768"/>
    </source>
</evidence>
<organism evidence="7 8">
    <name type="scientific">Scophthalmus maximus</name>
    <name type="common">Turbot</name>
    <name type="synonym">Psetta maxima</name>
    <dbReference type="NCBI Taxonomy" id="52904"/>
    <lineage>
        <taxon>Eukaryota</taxon>
        <taxon>Metazoa</taxon>
        <taxon>Chordata</taxon>
        <taxon>Craniata</taxon>
        <taxon>Vertebrata</taxon>
        <taxon>Euteleostomi</taxon>
        <taxon>Actinopterygii</taxon>
        <taxon>Neopterygii</taxon>
        <taxon>Teleostei</taxon>
        <taxon>Neoteleostei</taxon>
        <taxon>Acanthomorphata</taxon>
        <taxon>Carangaria</taxon>
        <taxon>Pleuronectiformes</taxon>
        <taxon>Pleuronectoidei</taxon>
        <taxon>Scophthalmidae</taxon>
        <taxon>Scophthalmus</taxon>
    </lineage>
</organism>
<dbReference type="Proteomes" id="UP000438429">
    <property type="component" value="Unassembled WGS sequence"/>
</dbReference>
<dbReference type="PROSITE" id="PS01127">
    <property type="entry name" value="EF_TS_2"/>
    <property type="match status" value="1"/>
</dbReference>
<dbReference type="EMBL" id="VEVO01000162">
    <property type="protein sequence ID" value="KAF0022107.1"/>
    <property type="molecule type" value="Genomic_DNA"/>
</dbReference>
<keyword evidence="3 5" id="KW-0648">Protein biosynthesis</keyword>
<comment type="subcellular location">
    <subcellularLocation>
        <location evidence="5">Mitochondrion</location>
    </subcellularLocation>
</comment>
<feature type="domain" description="Translation elongation factor EFTs/EF1B dimerisation" evidence="6">
    <location>
        <begin position="106"/>
        <end position="145"/>
    </location>
</feature>
<dbReference type="SUPFAM" id="SSF54713">
    <property type="entry name" value="Elongation factor Ts (EF-Ts), dimerisation domain"/>
    <property type="match status" value="1"/>
</dbReference>
<dbReference type="Gene3D" id="1.10.8.10">
    <property type="entry name" value="DNA helicase RuvA subunit, C-terminal domain"/>
    <property type="match status" value="1"/>
</dbReference>
<sequence>MSFTFLFRTVARDVTKVSLGPHVQSLHTGCQLLAADKAVLMKLRKSTGYTFINCKKALEKFDNDMAQAETWLNEQAQKEGWSKANKLEGRKAKEGLIGLFVRDKAAVMVEVNCETDFVARNDKFQQLVKDVAFATLAHHKNKTQSQTGYIKSVLAGEELSKLCVGEGASLADQVALTIGQ</sequence>